<dbReference type="OrthoDB" id="9943874at2"/>
<accession>A0A2T9K3X7</accession>
<dbReference type="AlphaFoldDB" id="A0A2T9K3X7"/>
<organism evidence="1 2">
    <name type="scientific">Caulobacter endophyticus</name>
    <dbReference type="NCBI Taxonomy" id="2172652"/>
    <lineage>
        <taxon>Bacteria</taxon>
        <taxon>Pseudomonadati</taxon>
        <taxon>Pseudomonadota</taxon>
        <taxon>Alphaproteobacteria</taxon>
        <taxon>Caulobacterales</taxon>
        <taxon>Caulobacteraceae</taxon>
        <taxon>Caulobacter</taxon>
    </lineage>
</organism>
<dbReference type="EMBL" id="QDKQ01000034">
    <property type="protein sequence ID" value="PVM90686.1"/>
    <property type="molecule type" value="Genomic_DNA"/>
</dbReference>
<proteinExistence type="predicted"/>
<protein>
    <submittedName>
        <fullName evidence="1">Uncharacterized protein</fullName>
    </submittedName>
</protein>
<dbReference type="RefSeq" id="WP_109100672.1">
    <property type="nucleotide sequence ID" value="NZ_QDKQ01000034.1"/>
</dbReference>
<evidence type="ECO:0000313" key="2">
    <source>
        <dbReference type="Proteomes" id="UP000245073"/>
    </source>
</evidence>
<name>A0A2T9K3X7_9CAUL</name>
<dbReference type="Proteomes" id="UP000245073">
    <property type="component" value="Unassembled WGS sequence"/>
</dbReference>
<keyword evidence="2" id="KW-1185">Reference proteome</keyword>
<reference evidence="1 2" key="1">
    <citation type="submission" date="2018-04" db="EMBL/GenBank/DDBJ databases">
        <title>The genome sequence of Caulobacter sp. 744.</title>
        <authorList>
            <person name="Gao J."/>
            <person name="Sun J."/>
        </authorList>
    </citation>
    <scope>NUCLEOTIDE SEQUENCE [LARGE SCALE GENOMIC DNA]</scope>
    <source>
        <strain evidence="1 2">774</strain>
    </source>
</reference>
<comment type="caution">
    <text evidence="1">The sequence shown here is derived from an EMBL/GenBank/DDBJ whole genome shotgun (WGS) entry which is preliminary data.</text>
</comment>
<sequence>MTDKASLKTLPLAEAVRQVAAWMEDCEDLLGLKPDRDLPRPPFRLDEAWVVVRLAADQLAVPTKGEIPHQLVGIAQLLEIERGPDFPARRAVLLEAARQLSVALALTDEHRAALRIRIGKIVAPWAWSPLGIIEHPERSQIARDEAVAQADEILGVLVAITAAQVPA</sequence>
<evidence type="ECO:0000313" key="1">
    <source>
        <dbReference type="EMBL" id="PVM90686.1"/>
    </source>
</evidence>
<gene>
    <name evidence="1" type="ORF">DDF67_09660</name>
</gene>